<gene>
    <name evidence="1" type="primary">ORF150538</name>
</gene>
<name>A0A0B7AYI1_9EUPU</name>
<evidence type="ECO:0000313" key="1">
    <source>
        <dbReference type="EMBL" id="CEK85843.1"/>
    </source>
</evidence>
<proteinExistence type="predicted"/>
<organism evidence="1">
    <name type="scientific">Arion vulgaris</name>
    <dbReference type="NCBI Taxonomy" id="1028688"/>
    <lineage>
        <taxon>Eukaryota</taxon>
        <taxon>Metazoa</taxon>
        <taxon>Spiralia</taxon>
        <taxon>Lophotrochozoa</taxon>
        <taxon>Mollusca</taxon>
        <taxon>Gastropoda</taxon>
        <taxon>Heterobranchia</taxon>
        <taxon>Euthyneura</taxon>
        <taxon>Panpulmonata</taxon>
        <taxon>Eupulmonata</taxon>
        <taxon>Stylommatophora</taxon>
        <taxon>Helicina</taxon>
        <taxon>Arionoidea</taxon>
        <taxon>Arionidae</taxon>
        <taxon>Arion</taxon>
    </lineage>
</organism>
<dbReference type="AlphaFoldDB" id="A0A0B7AYI1"/>
<protein>
    <submittedName>
        <fullName evidence="1">Uncharacterized protein</fullName>
    </submittedName>
</protein>
<reference evidence="1" key="1">
    <citation type="submission" date="2014-12" db="EMBL/GenBank/DDBJ databases">
        <title>Insight into the proteome of Arion vulgaris.</title>
        <authorList>
            <person name="Aradska J."/>
            <person name="Bulat T."/>
            <person name="Smidak R."/>
            <person name="Sarate P."/>
            <person name="Gangsoo J."/>
            <person name="Sialana F."/>
            <person name="Bilban M."/>
            <person name="Lubec G."/>
        </authorList>
    </citation>
    <scope>NUCLEOTIDE SEQUENCE</scope>
    <source>
        <tissue evidence="1">Skin</tissue>
    </source>
</reference>
<dbReference type="EMBL" id="HACG01038978">
    <property type="protein sequence ID" value="CEK85843.1"/>
    <property type="molecule type" value="Transcribed_RNA"/>
</dbReference>
<sequence length="56" mass="6447">MQGYIIADKLNKQGLKNKYKLGVNFRIAVTFCNTPHRLTQKILTFLVAMTVYGNRD</sequence>
<accession>A0A0B7AYI1</accession>